<protein>
    <submittedName>
        <fullName evidence="2">Putative secreted protein</fullName>
    </submittedName>
</protein>
<keyword evidence="1" id="KW-0732">Signal</keyword>
<name>A0A2M4D0I0_ANODA</name>
<feature type="chain" id="PRO_5014753327" evidence="1">
    <location>
        <begin position="23"/>
        <end position="66"/>
    </location>
</feature>
<evidence type="ECO:0000256" key="1">
    <source>
        <dbReference type="SAM" id="SignalP"/>
    </source>
</evidence>
<proteinExistence type="predicted"/>
<sequence length="66" mass="7497">MLLLLLLLLSMLDLLLLQQCVGRNVDHHARLIVLSLLEKQLMDDVALLSVSSRRSLYQLALLSSRQ</sequence>
<evidence type="ECO:0000313" key="2">
    <source>
        <dbReference type="EMBL" id="MBW71083.1"/>
    </source>
</evidence>
<reference evidence="2" key="1">
    <citation type="submission" date="2018-01" db="EMBL/GenBank/DDBJ databases">
        <title>An insight into the sialome of Amazonian anophelines.</title>
        <authorList>
            <person name="Ribeiro J.M."/>
            <person name="Scarpassa V."/>
            <person name="Calvo E."/>
        </authorList>
    </citation>
    <scope>NUCLEOTIDE SEQUENCE</scope>
</reference>
<accession>A0A2M4D0I0</accession>
<dbReference type="AlphaFoldDB" id="A0A2M4D0I0"/>
<dbReference type="EMBL" id="GGFL01006905">
    <property type="protein sequence ID" value="MBW71083.1"/>
    <property type="molecule type" value="Transcribed_RNA"/>
</dbReference>
<organism evidence="2">
    <name type="scientific">Anopheles darlingi</name>
    <name type="common">Mosquito</name>
    <dbReference type="NCBI Taxonomy" id="43151"/>
    <lineage>
        <taxon>Eukaryota</taxon>
        <taxon>Metazoa</taxon>
        <taxon>Ecdysozoa</taxon>
        <taxon>Arthropoda</taxon>
        <taxon>Hexapoda</taxon>
        <taxon>Insecta</taxon>
        <taxon>Pterygota</taxon>
        <taxon>Neoptera</taxon>
        <taxon>Endopterygota</taxon>
        <taxon>Diptera</taxon>
        <taxon>Nematocera</taxon>
        <taxon>Culicoidea</taxon>
        <taxon>Culicidae</taxon>
        <taxon>Anophelinae</taxon>
        <taxon>Anopheles</taxon>
    </lineage>
</organism>
<feature type="signal peptide" evidence="1">
    <location>
        <begin position="1"/>
        <end position="22"/>
    </location>
</feature>